<dbReference type="Pfam" id="PF04932">
    <property type="entry name" value="Wzy_C"/>
    <property type="match status" value="1"/>
</dbReference>
<feature type="transmembrane region" description="Helical" evidence="5">
    <location>
        <begin position="242"/>
        <end position="259"/>
    </location>
</feature>
<proteinExistence type="predicted"/>
<evidence type="ECO:0000256" key="2">
    <source>
        <dbReference type="ARBA" id="ARBA00022692"/>
    </source>
</evidence>
<protein>
    <submittedName>
        <fullName evidence="7">O-antigen ligase family protein</fullName>
    </submittedName>
</protein>
<dbReference type="PANTHER" id="PTHR37422">
    <property type="entry name" value="TEICHURONIC ACID BIOSYNTHESIS PROTEIN TUAE"/>
    <property type="match status" value="1"/>
</dbReference>
<keyword evidence="7" id="KW-0436">Ligase</keyword>
<gene>
    <name evidence="7" type="ORF">ACFP73_11085</name>
</gene>
<feature type="domain" description="O-antigen ligase-related" evidence="6">
    <location>
        <begin position="204"/>
        <end position="357"/>
    </location>
</feature>
<dbReference type="EMBL" id="JBHSUC010000013">
    <property type="protein sequence ID" value="MFC6362630.1"/>
    <property type="molecule type" value="Genomic_DNA"/>
</dbReference>
<evidence type="ECO:0000313" key="8">
    <source>
        <dbReference type="Proteomes" id="UP001596215"/>
    </source>
</evidence>
<dbReference type="Proteomes" id="UP001596215">
    <property type="component" value="Unassembled WGS sequence"/>
</dbReference>
<evidence type="ECO:0000313" key="7">
    <source>
        <dbReference type="EMBL" id="MFC6362630.1"/>
    </source>
</evidence>
<sequence length="425" mass="47903">MNNFFTALSSRFPLSLQKSLRNDFFPVICFLLAAASVVLTLVDTALARNCFFISGYIALVAICVDIRHLRRYPGIISLMLILLALVKIFWFLIFYGDAAVANMYNAYLQAGKRLFFAAVIMMYLMKNSHRIPAKRSLIKTTLWLAFLLTSLIGIVQVWHGMDRIEFNNTRSTDASYMYSCISLALAFLVLSQGSVRGYLQAFIIFLCSYWLILHTGTRSAIVLHPLIFLVCLLVNSHSRHKLKVLSVALLTLACLVFLFRGEISERVHSTENDLSVYRQSNGNDATSLGTRLAMWQVGLAVFKHHPWGMSKEQRYQYMSTYVAQHGTDQSALDYAMVHLHDESIETASQQGIIGLTVLWAFYLTLFYQAVKCRNTLLLLTLLCLAGYGLTDVPLISREQTIFFGLMITLSCLCAVGGQVQKSQQV</sequence>
<comment type="subcellular location">
    <subcellularLocation>
        <location evidence="1">Membrane</location>
        <topology evidence="1">Multi-pass membrane protein</topology>
    </subcellularLocation>
</comment>
<organism evidence="7 8">
    <name type="scientific">Tatumella punctata</name>
    <dbReference type="NCBI Taxonomy" id="399969"/>
    <lineage>
        <taxon>Bacteria</taxon>
        <taxon>Pseudomonadati</taxon>
        <taxon>Pseudomonadota</taxon>
        <taxon>Gammaproteobacteria</taxon>
        <taxon>Enterobacterales</taxon>
        <taxon>Erwiniaceae</taxon>
        <taxon>Tatumella</taxon>
    </lineage>
</organism>
<dbReference type="GO" id="GO:0016874">
    <property type="term" value="F:ligase activity"/>
    <property type="evidence" value="ECO:0007669"/>
    <property type="project" value="UniProtKB-KW"/>
</dbReference>
<feature type="transmembrane region" description="Helical" evidence="5">
    <location>
        <begin position="376"/>
        <end position="395"/>
    </location>
</feature>
<dbReference type="PANTHER" id="PTHR37422:SF17">
    <property type="entry name" value="O-ANTIGEN LIGASE"/>
    <property type="match status" value="1"/>
</dbReference>
<feature type="transmembrane region" description="Helical" evidence="5">
    <location>
        <begin position="197"/>
        <end position="213"/>
    </location>
</feature>
<feature type="transmembrane region" description="Helical" evidence="5">
    <location>
        <begin position="20"/>
        <end position="39"/>
    </location>
</feature>
<dbReference type="InterPro" id="IPR007016">
    <property type="entry name" value="O-antigen_ligase-rel_domated"/>
</dbReference>
<keyword evidence="8" id="KW-1185">Reference proteome</keyword>
<feature type="transmembrane region" description="Helical" evidence="5">
    <location>
        <begin position="174"/>
        <end position="190"/>
    </location>
</feature>
<keyword evidence="3 5" id="KW-1133">Transmembrane helix</keyword>
<feature type="transmembrane region" description="Helical" evidence="5">
    <location>
        <begin position="76"/>
        <end position="95"/>
    </location>
</feature>
<evidence type="ECO:0000259" key="6">
    <source>
        <dbReference type="Pfam" id="PF04932"/>
    </source>
</evidence>
<feature type="transmembrane region" description="Helical" evidence="5">
    <location>
        <begin position="401"/>
        <end position="419"/>
    </location>
</feature>
<evidence type="ECO:0000256" key="4">
    <source>
        <dbReference type="ARBA" id="ARBA00023136"/>
    </source>
</evidence>
<evidence type="ECO:0000256" key="1">
    <source>
        <dbReference type="ARBA" id="ARBA00004141"/>
    </source>
</evidence>
<dbReference type="InterPro" id="IPR051533">
    <property type="entry name" value="WaaL-like"/>
</dbReference>
<dbReference type="RefSeq" id="WP_212708027.1">
    <property type="nucleotide sequence ID" value="NZ_BAAAFW010000092.1"/>
</dbReference>
<feature type="transmembrane region" description="Helical" evidence="5">
    <location>
        <begin position="351"/>
        <end position="369"/>
    </location>
</feature>
<name>A0ABW1VPM9_9GAMM</name>
<feature type="transmembrane region" description="Helical" evidence="5">
    <location>
        <begin position="107"/>
        <end position="125"/>
    </location>
</feature>
<evidence type="ECO:0000256" key="3">
    <source>
        <dbReference type="ARBA" id="ARBA00022989"/>
    </source>
</evidence>
<evidence type="ECO:0000256" key="5">
    <source>
        <dbReference type="SAM" id="Phobius"/>
    </source>
</evidence>
<accession>A0ABW1VPM9</accession>
<reference evidence="8" key="1">
    <citation type="journal article" date="2019" name="Int. J. Syst. Evol. Microbiol.">
        <title>The Global Catalogue of Microorganisms (GCM) 10K type strain sequencing project: providing services to taxonomists for standard genome sequencing and annotation.</title>
        <authorList>
            <consortium name="The Broad Institute Genomics Platform"/>
            <consortium name="The Broad Institute Genome Sequencing Center for Infectious Disease"/>
            <person name="Wu L."/>
            <person name="Ma J."/>
        </authorList>
    </citation>
    <scope>NUCLEOTIDE SEQUENCE [LARGE SCALE GENOMIC DNA]</scope>
    <source>
        <strain evidence="8">CGMCC 4.1530</strain>
    </source>
</reference>
<comment type="caution">
    <text evidence="7">The sequence shown here is derived from an EMBL/GenBank/DDBJ whole genome shotgun (WGS) entry which is preliminary data.</text>
</comment>
<feature type="transmembrane region" description="Helical" evidence="5">
    <location>
        <begin position="219"/>
        <end position="235"/>
    </location>
</feature>
<keyword evidence="4 5" id="KW-0472">Membrane</keyword>
<feature type="transmembrane region" description="Helical" evidence="5">
    <location>
        <begin position="137"/>
        <end position="159"/>
    </location>
</feature>
<keyword evidence="2 5" id="KW-0812">Transmembrane</keyword>